<keyword evidence="3 6" id="KW-0812">Transmembrane</keyword>
<feature type="transmembrane region" description="Helical" evidence="6">
    <location>
        <begin position="152"/>
        <end position="172"/>
    </location>
</feature>
<evidence type="ECO:0000256" key="2">
    <source>
        <dbReference type="ARBA" id="ARBA00022475"/>
    </source>
</evidence>
<accession>A0A235B291</accession>
<dbReference type="Proteomes" id="UP000215459">
    <property type="component" value="Unassembled WGS sequence"/>
</dbReference>
<dbReference type="EMBL" id="NOWF01000012">
    <property type="protein sequence ID" value="OYD06404.1"/>
    <property type="molecule type" value="Genomic_DNA"/>
</dbReference>
<name>A0A235B291_9BACL</name>
<dbReference type="OrthoDB" id="371137at2"/>
<feature type="non-terminal residue" evidence="8">
    <location>
        <position position="1"/>
    </location>
</feature>
<evidence type="ECO:0000256" key="1">
    <source>
        <dbReference type="ARBA" id="ARBA00004651"/>
    </source>
</evidence>
<evidence type="ECO:0000313" key="9">
    <source>
        <dbReference type="Proteomes" id="UP000215459"/>
    </source>
</evidence>
<dbReference type="PANTHER" id="PTHR12677:SF49">
    <property type="entry name" value="TVP38_TMEM64 FAMILY MEMBRANE PROTEIN"/>
    <property type="match status" value="1"/>
</dbReference>
<dbReference type="AlphaFoldDB" id="A0A235B291"/>
<dbReference type="Pfam" id="PF09335">
    <property type="entry name" value="VTT_dom"/>
    <property type="match status" value="1"/>
</dbReference>
<sequence length="215" mass="23433">VLAYLAVMVGGTGLWEQVRVIFSSRENMQQFIQGFGPWAPVAFFLIQVVQVVISPIPGGITVVAGAILFGTVAGLGLSLVGAVIGSVIVFYMGRKWGRPLIAKIIGKKMFTRYIGVLDGKGIWLFVIFLLPFLPDDAVCALAGMSALSFRRFLPLVIVGRFPSMAMTVLVTNHVMEHSIGVWIVAGGIIVVLSGLGIWYRDRLESWVLRRAGQRE</sequence>
<feature type="transmembrane region" description="Helical" evidence="6">
    <location>
        <begin position="179"/>
        <end position="199"/>
    </location>
</feature>
<feature type="transmembrane region" description="Helical" evidence="6">
    <location>
        <begin position="59"/>
        <end position="92"/>
    </location>
</feature>
<comment type="caution">
    <text evidence="8">The sequence shown here is derived from an EMBL/GenBank/DDBJ whole genome shotgun (WGS) entry which is preliminary data.</text>
</comment>
<evidence type="ECO:0000313" key="8">
    <source>
        <dbReference type="EMBL" id="OYD06404.1"/>
    </source>
</evidence>
<evidence type="ECO:0000256" key="4">
    <source>
        <dbReference type="ARBA" id="ARBA00022989"/>
    </source>
</evidence>
<dbReference type="InterPro" id="IPR015414">
    <property type="entry name" value="TMEM64"/>
</dbReference>
<dbReference type="RefSeq" id="WP_094265627.1">
    <property type="nucleotide sequence ID" value="NZ_NOWF01000012.1"/>
</dbReference>
<keyword evidence="4 6" id="KW-1133">Transmembrane helix</keyword>
<evidence type="ECO:0000256" key="3">
    <source>
        <dbReference type="ARBA" id="ARBA00022692"/>
    </source>
</evidence>
<comment type="similarity">
    <text evidence="6">Belongs to the TVP38/TMEM64 family.</text>
</comment>
<keyword evidence="2 6" id="KW-1003">Cell membrane</keyword>
<organism evidence="8 9">
    <name type="scientific">Paludifilum halophilum</name>
    <dbReference type="NCBI Taxonomy" id="1642702"/>
    <lineage>
        <taxon>Bacteria</taxon>
        <taxon>Bacillati</taxon>
        <taxon>Bacillota</taxon>
        <taxon>Bacilli</taxon>
        <taxon>Bacillales</taxon>
        <taxon>Thermoactinomycetaceae</taxon>
        <taxon>Paludifilum</taxon>
    </lineage>
</organism>
<evidence type="ECO:0000259" key="7">
    <source>
        <dbReference type="Pfam" id="PF09335"/>
    </source>
</evidence>
<feature type="transmembrane region" description="Helical" evidence="6">
    <location>
        <begin position="113"/>
        <end position="132"/>
    </location>
</feature>
<comment type="subcellular location">
    <subcellularLocation>
        <location evidence="1 6">Cell membrane</location>
        <topology evidence="1 6">Multi-pass membrane protein</topology>
    </subcellularLocation>
</comment>
<feature type="transmembrane region" description="Helical" evidence="6">
    <location>
        <begin position="35"/>
        <end position="53"/>
    </location>
</feature>
<evidence type="ECO:0000256" key="6">
    <source>
        <dbReference type="RuleBase" id="RU366058"/>
    </source>
</evidence>
<gene>
    <name evidence="8" type="ORF">CHM34_16040</name>
</gene>
<dbReference type="GO" id="GO:0005886">
    <property type="term" value="C:plasma membrane"/>
    <property type="evidence" value="ECO:0007669"/>
    <property type="project" value="UniProtKB-SubCell"/>
</dbReference>
<keyword evidence="5 6" id="KW-0472">Membrane</keyword>
<dbReference type="PANTHER" id="PTHR12677">
    <property type="entry name" value="GOLGI APPARATUS MEMBRANE PROTEIN TVP38-RELATED"/>
    <property type="match status" value="1"/>
</dbReference>
<protein>
    <recommendedName>
        <fullName evidence="6">TVP38/TMEM64 family membrane protein</fullName>
    </recommendedName>
</protein>
<feature type="domain" description="VTT" evidence="7">
    <location>
        <begin position="56"/>
        <end position="170"/>
    </location>
</feature>
<evidence type="ECO:0000256" key="5">
    <source>
        <dbReference type="ARBA" id="ARBA00023136"/>
    </source>
</evidence>
<dbReference type="InterPro" id="IPR032816">
    <property type="entry name" value="VTT_dom"/>
</dbReference>
<proteinExistence type="inferred from homology"/>
<reference evidence="8 9" key="1">
    <citation type="submission" date="2017-07" db="EMBL/GenBank/DDBJ databases">
        <title>The genome sequence of Paludifilum halophilum highlights mechanisms for microbial adaptation to high salt environemnts.</title>
        <authorList>
            <person name="Belbahri L."/>
        </authorList>
    </citation>
    <scope>NUCLEOTIDE SEQUENCE [LARGE SCALE GENOMIC DNA]</scope>
    <source>
        <strain evidence="8 9">DSM 102817</strain>
    </source>
</reference>
<keyword evidence="9" id="KW-1185">Reference proteome</keyword>